<protein>
    <submittedName>
        <fullName evidence="1">Uncharacterized protein</fullName>
    </submittedName>
</protein>
<gene>
    <name evidence="1" type="ORF">CFS9_34000</name>
</gene>
<proteinExistence type="predicted"/>
<dbReference type="AlphaFoldDB" id="A0AAT9H4Q7"/>
<name>A0AAT9H4Q7_9FLAO</name>
<organism evidence="1">
    <name type="scientific">Flavobacterium sp. CFS9</name>
    <dbReference type="NCBI Taxonomy" id="3143118"/>
    <lineage>
        <taxon>Bacteria</taxon>
        <taxon>Pseudomonadati</taxon>
        <taxon>Bacteroidota</taxon>
        <taxon>Flavobacteriia</taxon>
        <taxon>Flavobacteriales</taxon>
        <taxon>Flavobacteriaceae</taxon>
        <taxon>Flavobacterium</taxon>
    </lineage>
</organism>
<evidence type="ECO:0000313" key="1">
    <source>
        <dbReference type="EMBL" id="BFM44759.1"/>
    </source>
</evidence>
<accession>A0AAT9H4Q7</accession>
<reference evidence="1" key="1">
    <citation type="submission" date="2024-05" db="EMBL/GenBank/DDBJ databases">
        <title>Whole-Genome Sequence of CFS9, a Potential Fish Probiotic Isolated from the Body Surface of Silurus asotus.</title>
        <authorList>
            <person name="Kojima M."/>
            <person name="Tobioka K."/>
            <person name="Yokota K."/>
            <person name="Nakatani H."/>
            <person name="Hori K."/>
            <person name="Tamaru Y."/>
            <person name="Okazaki F."/>
        </authorList>
    </citation>
    <scope>NUCLEOTIDE SEQUENCE</scope>
    <source>
        <strain evidence="1">CFS9</strain>
    </source>
</reference>
<sequence>MIQNNRSWDDIQRFDSDLYLFRIIKNNLQNEVLALTFASEIKTNKK</sequence>
<dbReference type="EMBL" id="AP031573">
    <property type="protein sequence ID" value="BFM44759.1"/>
    <property type="molecule type" value="Genomic_DNA"/>
</dbReference>